<dbReference type="Proteomes" id="UP000077667">
    <property type="component" value="Chromosome"/>
</dbReference>
<reference evidence="1 2" key="1">
    <citation type="submission" date="2016-05" db="EMBL/GenBank/DDBJ databases">
        <title>Niabella ginsenosidivorans BS26 whole genome sequencing.</title>
        <authorList>
            <person name="Im W.T."/>
            <person name="Siddiqi M.Z."/>
        </authorList>
    </citation>
    <scope>NUCLEOTIDE SEQUENCE [LARGE SCALE GENOMIC DNA]</scope>
    <source>
        <strain evidence="1 2">BS26</strain>
    </source>
</reference>
<evidence type="ECO:0000313" key="1">
    <source>
        <dbReference type="EMBL" id="ANH81836.1"/>
    </source>
</evidence>
<organism evidence="1 2">
    <name type="scientific">Niabella ginsenosidivorans</name>
    <dbReference type="NCBI Taxonomy" id="1176587"/>
    <lineage>
        <taxon>Bacteria</taxon>
        <taxon>Pseudomonadati</taxon>
        <taxon>Bacteroidota</taxon>
        <taxon>Chitinophagia</taxon>
        <taxon>Chitinophagales</taxon>
        <taxon>Chitinophagaceae</taxon>
        <taxon>Niabella</taxon>
    </lineage>
</organism>
<evidence type="ECO:0000313" key="2">
    <source>
        <dbReference type="Proteomes" id="UP000077667"/>
    </source>
</evidence>
<dbReference type="EMBL" id="CP015772">
    <property type="protein sequence ID" value="ANH81836.1"/>
    <property type="molecule type" value="Genomic_DNA"/>
</dbReference>
<protein>
    <submittedName>
        <fullName evidence="1">Uncharacterized protein</fullName>
    </submittedName>
</protein>
<sequence>MKKIVFAIIILCTCTGQAYSQRPRIVNIVNFIRDIEPRDVNITKEVLYQTVVKQIALMEKYQLGGTFLLQYDALTDPQYEKLLKALPETKFEVGAWWEIPQPLVEKAGLKWRGRYPWDWHADVGFSTGYTPAEREKLIDVYMADFKKVFGYYPKSVASWFIDAHSLNYMYEKYHIVASANCKDQYGTDGYTLWGGYWNQAYYPSKVNSYMPAQNEAAQIPVPVFRMLGSDPVRQYDTGLEHERQGVITLEPVYGDAGGDSTWVHWFLREFVNGASMAFAYTQAGQENSFTWPAMKNGLEIQFSLMQQLRDQGKIKVETLAESGAWFKKNFRVTPATAVTVNKDLPGSDKKTVWFDSRFYRANLLWQQGTLRFRDIHLFNENLMSPYFTKPVSSNECRFFTLPIVDGYLWSSKEFFAGLRFKTIINNKEVDITGNDPVITDKMEGVLQVSWPLKNIKGTLQILFKEDQLEISVTGNPSVKWFLDLAVAKDKNVPFVSIERHLVNALSEGISYQMIAKKGSFKKGAAQSIFQLHPQGQQLQLLFKSSGNNKS</sequence>
<dbReference type="RefSeq" id="WP_067756905.1">
    <property type="nucleotide sequence ID" value="NZ_CP015772.1"/>
</dbReference>
<accession>A0A1A9I2J1</accession>
<dbReference type="AlphaFoldDB" id="A0A1A9I2J1"/>
<dbReference type="OrthoDB" id="2488311at2"/>
<dbReference type="Gene3D" id="3.20.20.510">
    <property type="entry name" value="Uncharacterised protein PF12979, DUF3863"/>
    <property type="match status" value="1"/>
</dbReference>
<name>A0A1A9I2J1_9BACT</name>
<keyword evidence="2" id="KW-1185">Reference proteome</keyword>
<proteinExistence type="predicted"/>
<dbReference type="STRING" id="1176587.A8C56_13375"/>
<gene>
    <name evidence="1" type="ORF">A8C56_13375</name>
</gene>
<dbReference type="KEGG" id="nia:A8C56_13375"/>